<dbReference type="EMBL" id="UINC01091706">
    <property type="protein sequence ID" value="SVC44678.1"/>
    <property type="molecule type" value="Genomic_DNA"/>
</dbReference>
<protein>
    <submittedName>
        <fullName evidence="1">Uncharacterized protein</fullName>
    </submittedName>
</protein>
<gene>
    <name evidence="1" type="ORF">METZ01_LOCUS297532</name>
</gene>
<reference evidence="1" key="1">
    <citation type="submission" date="2018-05" db="EMBL/GenBank/DDBJ databases">
        <authorList>
            <person name="Lanie J.A."/>
            <person name="Ng W.-L."/>
            <person name="Kazmierczak K.M."/>
            <person name="Andrzejewski T.M."/>
            <person name="Davidsen T.M."/>
            <person name="Wayne K.J."/>
            <person name="Tettelin H."/>
            <person name="Glass J.I."/>
            <person name="Rusch D."/>
            <person name="Podicherti R."/>
            <person name="Tsui H.-C.T."/>
            <person name="Winkler M.E."/>
        </authorList>
    </citation>
    <scope>NUCLEOTIDE SEQUENCE</scope>
</reference>
<dbReference type="SUPFAM" id="SSF52518">
    <property type="entry name" value="Thiamin diphosphate-binding fold (THDP-binding)"/>
    <property type="match status" value="1"/>
</dbReference>
<organism evidence="1">
    <name type="scientific">marine metagenome</name>
    <dbReference type="NCBI Taxonomy" id="408172"/>
    <lineage>
        <taxon>unclassified sequences</taxon>
        <taxon>metagenomes</taxon>
        <taxon>ecological metagenomes</taxon>
    </lineage>
</organism>
<dbReference type="AlphaFoldDB" id="A0A382M7U3"/>
<feature type="non-terminal residue" evidence="1">
    <location>
        <position position="179"/>
    </location>
</feature>
<accession>A0A382M7U3</accession>
<evidence type="ECO:0000313" key="1">
    <source>
        <dbReference type="EMBL" id="SVC44678.1"/>
    </source>
</evidence>
<sequence>MGKGYRQQLPDRDPQETEEWIDSIASIIDIKGEERARYLLQTLIREARDRNIAIPPLTNSPYVNTIPPESEPKYPGDETLEKKIRRIIRWNAAMMVSKANKKFEGLGGHISTYASAASLYEVGFHHFFKGKNNGIGDFIYYQGHASPGIYSRAYLEGRLNEGHLDHFRREAFTEGLSSY</sequence>
<dbReference type="PANTHER" id="PTHR43825:SF3">
    <property type="entry name" value="PYRUVATE DEHYDROGENASE E1 COMPONENT"/>
    <property type="match status" value="1"/>
</dbReference>
<dbReference type="InterPro" id="IPR029061">
    <property type="entry name" value="THDP-binding"/>
</dbReference>
<dbReference type="Gene3D" id="3.40.50.970">
    <property type="match status" value="1"/>
</dbReference>
<dbReference type="PANTHER" id="PTHR43825">
    <property type="entry name" value="PYRUVATE DEHYDROGENASE E1 COMPONENT"/>
    <property type="match status" value="1"/>
</dbReference>
<proteinExistence type="predicted"/>
<name>A0A382M7U3_9ZZZZ</name>
<dbReference type="InterPro" id="IPR051157">
    <property type="entry name" value="PDH/Transketolase"/>
</dbReference>